<evidence type="ECO:0000313" key="2">
    <source>
        <dbReference type="EMBL" id="KAA8700295.1"/>
    </source>
</evidence>
<keyword evidence="1" id="KW-0812">Transmembrane</keyword>
<keyword evidence="1" id="KW-1133">Transmembrane helix</keyword>
<sequence length="116" mass="13418">MKKTLKLIKCYCYGKSLVIQHPSYAFGIIESSILSFERERGEKMDKYLRRAYQRMNQMSFGGQALAWFISIRLSDLVLKKIENIGVPFFNLILGFILSVLFLTVGMLLLDSIEKNK</sequence>
<dbReference type="EMBL" id="VXKC01000030">
    <property type="protein sequence ID" value="KAA8700295.1"/>
    <property type="molecule type" value="Genomic_DNA"/>
</dbReference>
<protein>
    <submittedName>
        <fullName evidence="3">Uncharacterized protein</fullName>
    </submittedName>
</protein>
<comment type="caution">
    <text evidence="3">The sequence shown here is derived from an EMBL/GenBank/DDBJ whole genome shotgun (WGS) entry which is preliminary data.</text>
</comment>
<gene>
    <name evidence="2" type="ORF">F4V48_10575</name>
    <name evidence="3" type="ORF">RU90_GL001836</name>
</gene>
<evidence type="ECO:0000256" key="1">
    <source>
        <dbReference type="SAM" id="Phobius"/>
    </source>
</evidence>
<organism evidence="3 4">
    <name type="scientific">Lactococcus lactis subsp. hordniae</name>
    <dbReference type="NCBI Taxonomy" id="203404"/>
    <lineage>
        <taxon>Bacteria</taxon>
        <taxon>Bacillati</taxon>
        <taxon>Bacillota</taxon>
        <taxon>Bacilli</taxon>
        <taxon>Lactobacillales</taxon>
        <taxon>Streptococcaceae</taxon>
        <taxon>Lactococcus</taxon>
    </lineage>
</organism>
<accession>A0A2A5S8L7</accession>
<evidence type="ECO:0000313" key="5">
    <source>
        <dbReference type="Proteomes" id="UP000325203"/>
    </source>
</evidence>
<name>A0A2A5S8L7_LACLH</name>
<reference evidence="3 4" key="1">
    <citation type="submission" date="2014-12" db="EMBL/GenBank/DDBJ databases">
        <title>Draft genome sequences of 10 type strains of Lactococcus.</title>
        <authorList>
            <person name="Sun Z."/>
            <person name="Zhong Z."/>
            <person name="Liu W."/>
            <person name="Zhang W."/>
            <person name="Zhang H."/>
        </authorList>
    </citation>
    <scope>NUCLEOTIDE SEQUENCE [LARGE SCALE GENOMIC DNA]</scope>
    <source>
        <strain evidence="3 4">DSM 20450</strain>
    </source>
</reference>
<dbReference type="RefSeq" id="WP_128973389.1">
    <property type="nucleotide sequence ID" value="NZ_JBHSBR010000061.1"/>
</dbReference>
<evidence type="ECO:0000313" key="3">
    <source>
        <dbReference type="EMBL" id="PCS09795.1"/>
    </source>
</evidence>
<dbReference type="Proteomes" id="UP000325203">
    <property type="component" value="Unassembled WGS sequence"/>
</dbReference>
<reference evidence="2 5" key="2">
    <citation type="submission" date="2019-09" db="EMBL/GenBank/DDBJ databases">
        <title>Draft genome sequence of various Type strains from the CCUG.</title>
        <authorList>
            <person name="Pineiro-Iglesias B."/>
            <person name="Tunovic T."/>
            <person name="Unosson C."/>
            <person name="Inganas E."/>
            <person name="Ohlen M."/>
            <person name="Cardew S."/>
            <person name="Jensie-Markopoulos S."/>
            <person name="Salva-Serra F."/>
            <person name="Jaen-Luchoro D."/>
            <person name="Karlsson R."/>
            <person name="Svensson-Stadler L."/>
            <person name="Chun J."/>
            <person name="Moore E."/>
        </authorList>
    </citation>
    <scope>NUCLEOTIDE SEQUENCE [LARGE SCALE GENOMIC DNA]</scope>
    <source>
        <strain evidence="2 5">CCUG 32210T</strain>
    </source>
</reference>
<evidence type="ECO:0000313" key="4">
    <source>
        <dbReference type="Proteomes" id="UP000218744"/>
    </source>
</evidence>
<feature type="transmembrane region" description="Helical" evidence="1">
    <location>
        <begin position="84"/>
        <end position="109"/>
    </location>
</feature>
<dbReference type="Proteomes" id="UP000218744">
    <property type="component" value="Unassembled WGS sequence"/>
</dbReference>
<keyword evidence="1" id="KW-0472">Membrane</keyword>
<dbReference type="AlphaFoldDB" id="A0A2A5S8L7"/>
<proteinExistence type="predicted"/>
<dbReference type="EMBL" id="JXKA01000041">
    <property type="protein sequence ID" value="PCS09795.1"/>
    <property type="molecule type" value="Genomic_DNA"/>
</dbReference>